<dbReference type="AlphaFoldDB" id="A0A7J6QPH2"/>
<feature type="compositionally biased region" description="Polar residues" evidence="1">
    <location>
        <begin position="286"/>
        <end position="296"/>
    </location>
</feature>
<dbReference type="EMBL" id="JABANO010031406">
    <property type="protein sequence ID" value="KAF4710295.1"/>
    <property type="molecule type" value="Genomic_DNA"/>
</dbReference>
<evidence type="ECO:0000256" key="1">
    <source>
        <dbReference type="SAM" id="MobiDB-lite"/>
    </source>
</evidence>
<feature type="compositionally biased region" description="Polar residues" evidence="1">
    <location>
        <begin position="310"/>
        <end position="321"/>
    </location>
</feature>
<accession>A0A7J6QPH2</accession>
<name>A0A7J6QPH2_PEROL</name>
<reference evidence="2 3" key="1">
    <citation type="submission" date="2020-04" db="EMBL/GenBank/DDBJ databases">
        <title>Perkinsus olseni comparative genomics.</title>
        <authorList>
            <person name="Bogema D.R."/>
        </authorList>
    </citation>
    <scope>NUCLEOTIDE SEQUENCE [LARGE SCALE GENOMIC DNA]</scope>
    <source>
        <strain evidence="2 3">ATCC PRA-207</strain>
    </source>
</reference>
<feature type="compositionally biased region" description="Basic and acidic residues" evidence="1">
    <location>
        <begin position="137"/>
        <end position="152"/>
    </location>
</feature>
<feature type="compositionally biased region" description="Basic and acidic residues" evidence="1">
    <location>
        <begin position="99"/>
        <end position="127"/>
    </location>
</feature>
<feature type="region of interest" description="Disordered" evidence="1">
    <location>
        <begin position="236"/>
        <end position="272"/>
    </location>
</feature>
<feature type="region of interest" description="Disordered" evidence="1">
    <location>
        <begin position="74"/>
        <end position="152"/>
    </location>
</feature>
<feature type="compositionally biased region" description="Basic and acidic residues" evidence="1">
    <location>
        <begin position="78"/>
        <end position="91"/>
    </location>
</feature>
<proteinExistence type="predicted"/>
<feature type="compositionally biased region" description="Basic residues" evidence="1">
    <location>
        <begin position="340"/>
        <end position="350"/>
    </location>
</feature>
<feature type="region of interest" description="Disordered" evidence="1">
    <location>
        <begin position="286"/>
        <end position="350"/>
    </location>
</feature>
<evidence type="ECO:0000313" key="2">
    <source>
        <dbReference type="EMBL" id="KAF4710295.1"/>
    </source>
</evidence>
<dbReference type="Proteomes" id="UP000553632">
    <property type="component" value="Unassembled WGS sequence"/>
</dbReference>
<comment type="caution">
    <text evidence="2">The sequence shown here is derived from an EMBL/GenBank/DDBJ whole genome shotgun (WGS) entry which is preliminary data.</text>
</comment>
<evidence type="ECO:0000313" key="3">
    <source>
        <dbReference type="Proteomes" id="UP000553632"/>
    </source>
</evidence>
<protein>
    <submittedName>
        <fullName evidence="2">Uncharacterized protein</fullName>
    </submittedName>
</protein>
<sequence>MPTSIPICPLCIPPDVSCDDDHAKRAGGSVRFFIKACASCQEAYAPGMHNDERIAWGFSPATSEQALLASPAISDDADPVHTDHTSIEHNYHNNQSTKNNDEFAKDTNNHDSCDTNNRDESAKDTNKHKCNTNNNDESAKDTNDHDKCNTNNKEECAKDNEEFTNKDDTIADEFPNNDNTIADEFPNNDNTIADKDQHSNNTQTAQNRRLKRFYIRVCNDCGDEFLNSMTAEEKVAHGFPPDSNSELNTVTDNDDTDRNAATHAADSQDHALNAGKVALDRSQYTEAVTPRSQYTEAVTPKHDKHCSHGLQRSSSNPPSGNDNHESPSVEENMNIGGGRRTSKRRRILIE</sequence>
<gene>
    <name evidence="2" type="ORF">FOZ63_002031</name>
</gene>
<organism evidence="2 3">
    <name type="scientific">Perkinsus olseni</name>
    <name type="common">Perkinsus atlanticus</name>
    <dbReference type="NCBI Taxonomy" id="32597"/>
    <lineage>
        <taxon>Eukaryota</taxon>
        <taxon>Sar</taxon>
        <taxon>Alveolata</taxon>
        <taxon>Perkinsozoa</taxon>
        <taxon>Perkinsea</taxon>
        <taxon>Perkinsida</taxon>
        <taxon>Perkinsidae</taxon>
        <taxon>Perkinsus</taxon>
    </lineage>
</organism>
<keyword evidence="3" id="KW-1185">Reference proteome</keyword>